<dbReference type="EMBL" id="CP069362">
    <property type="protein sequence ID" value="WGS65175.1"/>
    <property type="molecule type" value="Genomic_DNA"/>
</dbReference>
<gene>
    <name evidence="1" type="ORF">JRV97_01055</name>
</gene>
<evidence type="ECO:0000313" key="2">
    <source>
        <dbReference type="Proteomes" id="UP001232493"/>
    </source>
</evidence>
<protein>
    <submittedName>
        <fullName evidence="1">Uncharacterized protein</fullName>
    </submittedName>
</protein>
<name>A0ABY8PRD4_9BACT</name>
<organism evidence="1 2">
    <name type="scientific">Marinitoga aeolica</name>
    <dbReference type="NCBI Taxonomy" id="2809031"/>
    <lineage>
        <taxon>Bacteria</taxon>
        <taxon>Thermotogati</taxon>
        <taxon>Thermotogota</taxon>
        <taxon>Thermotogae</taxon>
        <taxon>Petrotogales</taxon>
        <taxon>Petrotogaceae</taxon>
        <taxon>Marinitoga</taxon>
    </lineage>
</organism>
<proteinExistence type="predicted"/>
<reference evidence="1 2" key="1">
    <citation type="submission" date="2021-02" db="EMBL/GenBank/DDBJ databases">
        <title>Characterization of Marinitoga sp. nov. str. BP5-C20A.</title>
        <authorList>
            <person name="Erauso G."/>
            <person name="Postec A."/>
        </authorList>
    </citation>
    <scope>NUCLEOTIDE SEQUENCE [LARGE SCALE GENOMIC DNA]</scope>
    <source>
        <strain evidence="1 2">BP5-C20A</strain>
    </source>
</reference>
<dbReference type="RefSeq" id="WP_280999417.1">
    <property type="nucleotide sequence ID" value="NZ_CP069362.1"/>
</dbReference>
<accession>A0ABY8PRD4</accession>
<sequence>MIKLKYKEIFRLYENNFYNFFFLDEKVDKFFVNIHDIFKVHIINISKYNLSFSPEIQKKIYDFVFEKNLKYWYIEKNDINQEDVRILYLLNIYNTLYGISFEETNISNLEYAFLIKKILLNKEFWEYYLLNTKEFNFLFVILNNKDILKLKMDENEKKLFLDSLKFFFEKSLIINPAYFIYHLLKDRGKNYILRFFVDIIIKNNIPIGDENLEFLYIMYEYNAIEKMNELIEEYKKDKDVNYKYYLEEIEKVYDISLNPIKDKWELLYKTYPLPKEKNEYFKEIIREGVKYAKKKK</sequence>
<keyword evidence="2" id="KW-1185">Reference proteome</keyword>
<evidence type="ECO:0000313" key="1">
    <source>
        <dbReference type="EMBL" id="WGS65175.1"/>
    </source>
</evidence>
<dbReference type="Proteomes" id="UP001232493">
    <property type="component" value="Chromosome"/>
</dbReference>